<evidence type="ECO:0000313" key="3">
    <source>
        <dbReference type="Proteomes" id="UP000031366"/>
    </source>
</evidence>
<dbReference type="SUPFAM" id="SSF53187">
    <property type="entry name" value="Zn-dependent exopeptidases"/>
    <property type="match status" value="1"/>
</dbReference>
<accession>A0A0C1QX97</accession>
<organism evidence="2 3">
    <name type="scientific">Clostridium argentinense CDC 2741</name>
    <dbReference type="NCBI Taxonomy" id="1418104"/>
    <lineage>
        <taxon>Bacteria</taxon>
        <taxon>Bacillati</taxon>
        <taxon>Bacillota</taxon>
        <taxon>Clostridia</taxon>
        <taxon>Eubacteriales</taxon>
        <taxon>Clostridiaceae</taxon>
        <taxon>Clostridium</taxon>
    </lineage>
</organism>
<dbReference type="GO" id="GO:0006508">
    <property type="term" value="P:proteolysis"/>
    <property type="evidence" value="ECO:0007669"/>
    <property type="project" value="InterPro"/>
</dbReference>
<comment type="caution">
    <text evidence="2">The sequence shown here is derived from an EMBL/GenBank/DDBJ whole genome shotgun (WGS) entry which is preliminary data.</text>
</comment>
<sequence>MKGKHISFILLIIAILLGATWGLKAVNNRYYSIEKSIKHLTSSKFKGRLTGTKENKKIEEHLSILLENIGVDKYKDNTNYAIPYNHVYYPLEKQTYNIDLILKDGKRLSLKRGEDFLENIYSDMKKNLDFTFNVDDNDDKILVVNNVNKLKDIQSNERIVFLKADVFKRNINTSENLDDTNINLIQISPKTYELLEKNKGSKIEINFKSLKENVQANNIVGAIKGKDSSKALVLSAHFDHIGNIDNKIFKGVIDNASGTSLLLDLSKKLKEHYSENPPEHDIVICFFNGEESNLQGSSAFVNTLVKDYSELYNINITSIGIKDDVNTIFSTTDNKENELMVDLKNHFDKNDFKSKIGTSYSPSDHDAFIRKNIVAVNISNESMDKVHTLEDTLDEIDFKYLKNTSNVLFDFITNNKKSTYKISNSNKDNVVSTPSPEDIKKLNKVFDILKYHQYMLDPSNNKGVIMKSNIVLDSNPNTDNSISTLNKFYPNLNVDESIGNFKLTSLNISEYWPNIDRNSLEPNKVYFRDYNIDDIDNLELLFKSKNEEQLKVNLFIETPLNNMNIWQEYPINKYKISNDTKNINGENYYLCLKDNSPKALYKSIKIKDKTFHLLIIPSSNNEENINILETLDLKSPIDNLINSFKNSYVALT</sequence>
<evidence type="ECO:0000259" key="1">
    <source>
        <dbReference type="Pfam" id="PF04389"/>
    </source>
</evidence>
<keyword evidence="3" id="KW-1185">Reference proteome</keyword>
<dbReference type="OrthoDB" id="233977at2"/>
<reference evidence="2 3" key="1">
    <citation type="journal article" date="2015" name="Infect. Genet. Evol.">
        <title>Genomic sequences of six botulinum neurotoxin-producing strains representing three clostridial species illustrate the mobility and diversity of botulinum neurotoxin genes.</title>
        <authorList>
            <person name="Smith T.J."/>
            <person name="Hill K.K."/>
            <person name="Xie G."/>
            <person name="Foley B.T."/>
            <person name="Williamson C.H."/>
            <person name="Foster J.T."/>
            <person name="Johnson S.L."/>
            <person name="Chertkov O."/>
            <person name="Teshima H."/>
            <person name="Gibbons H.S."/>
            <person name="Johnsky L.A."/>
            <person name="Karavis M.A."/>
            <person name="Smith L.A."/>
        </authorList>
    </citation>
    <scope>NUCLEOTIDE SEQUENCE [LARGE SCALE GENOMIC DNA]</scope>
    <source>
        <strain evidence="2 3">CDC 2741</strain>
    </source>
</reference>
<dbReference type="InterPro" id="IPR045175">
    <property type="entry name" value="M28_fam"/>
</dbReference>
<dbReference type="RefSeq" id="WP_052268200.1">
    <property type="nucleotide sequence ID" value="NZ_AYSO01000019.1"/>
</dbReference>
<dbReference type="Gene3D" id="3.40.630.10">
    <property type="entry name" value="Zn peptidases"/>
    <property type="match status" value="1"/>
</dbReference>
<dbReference type="EMBL" id="AYSO01000019">
    <property type="protein sequence ID" value="KIE45632.1"/>
    <property type="molecule type" value="Genomic_DNA"/>
</dbReference>
<gene>
    <name evidence="2" type="ORF">U732_2622</name>
</gene>
<dbReference type="STRING" id="29341.RSJ17_21150"/>
<dbReference type="Proteomes" id="UP000031366">
    <property type="component" value="Unassembled WGS sequence"/>
</dbReference>
<dbReference type="PANTHER" id="PTHR12147:SF26">
    <property type="entry name" value="PEPTIDASE M28 DOMAIN-CONTAINING PROTEIN"/>
    <property type="match status" value="1"/>
</dbReference>
<dbReference type="Pfam" id="PF04389">
    <property type="entry name" value="Peptidase_M28"/>
    <property type="match status" value="1"/>
</dbReference>
<dbReference type="InterPro" id="IPR007484">
    <property type="entry name" value="Peptidase_M28"/>
</dbReference>
<dbReference type="PANTHER" id="PTHR12147">
    <property type="entry name" value="METALLOPEPTIDASE M28 FAMILY MEMBER"/>
    <property type="match status" value="1"/>
</dbReference>
<dbReference type="AlphaFoldDB" id="A0A0C1QX97"/>
<evidence type="ECO:0000313" key="2">
    <source>
        <dbReference type="EMBL" id="KIE45632.1"/>
    </source>
</evidence>
<proteinExistence type="predicted"/>
<protein>
    <submittedName>
        <fullName evidence="2">Peptidase M28 family protein</fullName>
    </submittedName>
</protein>
<feature type="domain" description="Peptidase M28" evidence="1">
    <location>
        <begin position="218"/>
        <end position="410"/>
    </location>
</feature>
<name>A0A0C1QX97_9CLOT</name>
<dbReference type="GO" id="GO:0008235">
    <property type="term" value="F:metalloexopeptidase activity"/>
    <property type="evidence" value="ECO:0007669"/>
    <property type="project" value="InterPro"/>
</dbReference>